<proteinExistence type="predicted"/>
<feature type="chain" id="PRO_5046824677" description="Entericidin" evidence="1">
    <location>
        <begin position="23"/>
        <end position="52"/>
    </location>
</feature>
<keyword evidence="1" id="KW-0732">Signal</keyword>
<protein>
    <recommendedName>
        <fullName evidence="4">Entericidin</fullName>
    </recommendedName>
</protein>
<evidence type="ECO:0000313" key="3">
    <source>
        <dbReference type="Proteomes" id="UP001225316"/>
    </source>
</evidence>
<dbReference type="RefSeq" id="WP_308948524.1">
    <property type="nucleotide sequence ID" value="NZ_JARXHW010000004.1"/>
</dbReference>
<dbReference type="PROSITE" id="PS51257">
    <property type="entry name" value="PROKAR_LIPOPROTEIN"/>
    <property type="match status" value="1"/>
</dbReference>
<accession>A0ABU1AQL8</accession>
<dbReference type="Proteomes" id="UP001225316">
    <property type="component" value="Unassembled WGS sequence"/>
</dbReference>
<keyword evidence="3" id="KW-1185">Reference proteome</keyword>
<organism evidence="2 3">
    <name type="scientific">Thalassobacterium maritimum</name>
    <dbReference type="NCBI Taxonomy" id="3041265"/>
    <lineage>
        <taxon>Bacteria</taxon>
        <taxon>Pseudomonadati</taxon>
        <taxon>Verrucomicrobiota</taxon>
        <taxon>Opitutia</taxon>
        <taxon>Puniceicoccales</taxon>
        <taxon>Coraliomargaritaceae</taxon>
        <taxon>Thalassobacterium</taxon>
    </lineage>
</organism>
<feature type="signal peptide" evidence="1">
    <location>
        <begin position="1"/>
        <end position="22"/>
    </location>
</feature>
<dbReference type="EMBL" id="JARXHW010000004">
    <property type="protein sequence ID" value="MDQ8206453.1"/>
    <property type="molecule type" value="Genomic_DNA"/>
</dbReference>
<name>A0ABU1AQL8_9BACT</name>
<reference evidence="2 3" key="1">
    <citation type="submission" date="2023-04" db="EMBL/GenBank/DDBJ databases">
        <title>A novel bacteria isolated from coastal sediment.</title>
        <authorList>
            <person name="Liu X.-J."/>
            <person name="Du Z.-J."/>
        </authorList>
    </citation>
    <scope>NUCLEOTIDE SEQUENCE [LARGE SCALE GENOMIC DNA]</scope>
    <source>
        <strain evidence="2 3">SDUM461003</strain>
    </source>
</reference>
<sequence length="52" mass="5509">MNDILKKSGLILSLIFAAFAMTGCEDNNLEDAADEVGDAFEDAADDVKDATN</sequence>
<comment type="caution">
    <text evidence="2">The sequence shown here is derived from an EMBL/GenBank/DDBJ whole genome shotgun (WGS) entry which is preliminary data.</text>
</comment>
<evidence type="ECO:0008006" key="4">
    <source>
        <dbReference type="Google" id="ProtNLM"/>
    </source>
</evidence>
<evidence type="ECO:0000256" key="1">
    <source>
        <dbReference type="SAM" id="SignalP"/>
    </source>
</evidence>
<gene>
    <name evidence="2" type="ORF">QEH52_02955</name>
</gene>
<evidence type="ECO:0000313" key="2">
    <source>
        <dbReference type="EMBL" id="MDQ8206453.1"/>
    </source>
</evidence>